<sequence>MRSTLGLASRRLVFVTGKGGVGKTTVAAAIALAAAARGLRVLAVEVTDDGDLGAALGGDPLVGEERQVAGTLWGMRVDPRRARDEWLHYRLPAPLATLVAKSRIVDHLGALAPGFEELLAVGKVWEVAQEQRISEGAQPYDVVVCDAPASGHGLAMLGAPAVFREAAAVGPVRRHASRIEAFLSDPRATAVVCVANPEELAVTEALETDARLRSELGRGVDLAVVNGALRTHLRSDDVRRLEELRGRLPRPAQAAATVALTEHQRAADQRRQIGRLRRAGLAVCSLPLLPTDDAASDGTPLAALLRPRISRFL</sequence>
<comment type="similarity">
    <text evidence="1">Belongs to the arsA ATPase family.</text>
</comment>
<dbReference type="CDD" id="cd02035">
    <property type="entry name" value="ArsA"/>
    <property type="match status" value="1"/>
</dbReference>
<accession>A0A1H6FHR5</accession>
<organism evidence="3 4">
    <name type="scientific">Thermoleophilum album</name>
    <dbReference type="NCBI Taxonomy" id="29539"/>
    <lineage>
        <taxon>Bacteria</taxon>
        <taxon>Bacillati</taxon>
        <taxon>Actinomycetota</taxon>
        <taxon>Thermoleophilia</taxon>
        <taxon>Thermoleophilales</taxon>
        <taxon>Thermoleophilaceae</taxon>
        <taxon>Thermoleophilum</taxon>
    </lineage>
</organism>
<dbReference type="PANTHER" id="PTHR10803:SF3">
    <property type="entry name" value="ATPASE GET3"/>
    <property type="match status" value="1"/>
</dbReference>
<dbReference type="InterPro" id="IPR003593">
    <property type="entry name" value="AAA+_ATPase"/>
</dbReference>
<dbReference type="SMART" id="SM00382">
    <property type="entry name" value="AAA"/>
    <property type="match status" value="1"/>
</dbReference>
<dbReference type="Pfam" id="PF02374">
    <property type="entry name" value="ArsA_ATPase"/>
    <property type="match status" value="1"/>
</dbReference>
<evidence type="ECO:0000313" key="4">
    <source>
        <dbReference type="Proteomes" id="UP000222056"/>
    </source>
</evidence>
<dbReference type="STRING" id="29539.SAMN02745716_0226"/>
<evidence type="ECO:0000259" key="2">
    <source>
        <dbReference type="SMART" id="SM00382"/>
    </source>
</evidence>
<dbReference type="InterPro" id="IPR016300">
    <property type="entry name" value="ATPase_ArsA/GET3"/>
</dbReference>
<dbReference type="PANTHER" id="PTHR10803">
    <property type="entry name" value="ARSENICAL PUMP-DRIVING ATPASE ARSENITE-TRANSLOCATING ATPASE"/>
    <property type="match status" value="1"/>
</dbReference>
<reference evidence="4" key="1">
    <citation type="submission" date="2016-10" db="EMBL/GenBank/DDBJ databases">
        <authorList>
            <person name="Varghese N."/>
            <person name="Submissions S."/>
        </authorList>
    </citation>
    <scope>NUCLEOTIDE SEQUENCE [LARGE SCALE GENOMIC DNA]</scope>
    <source>
        <strain evidence="4">ATCC 35263</strain>
    </source>
</reference>
<feature type="domain" description="AAA+ ATPase" evidence="2">
    <location>
        <begin position="9"/>
        <end position="222"/>
    </location>
</feature>
<dbReference type="SUPFAM" id="SSF52540">
    <property type="entry name" value="P-loop containing nucleoside triphosphate hydrolases"/>
    <property type="match status" value="1"/>
</dbReference>
<dbReference type="InterPro" id="IPR027417">
    <property type="entry name" value="P-loop_NTPase"/>
</dbReference>
<evidence type="ECO:0000313" key="3">
    <source>
        <dbReference type="EMBL" id="SEH10377.1"/>
    </source>
</evidence>
<proteinExistence type="inferred from homology"/>
<keyword evidence="4" id="KW-1185">Reference proteome</keyword>
<name>A0A1H6FHR5_THEAL</name>
<dbReference type="GO" id="GO:0016887">
    <property type="term" value="F:ATP hydrolysis activity"/>
    <property type="evidence" value="ECO:0007669"/>
    <property type="project" value="InterPro"/>
</dbReference>
<dbReference type="EMBL" id="FNWJ01000001">
    <property type="protein sequence ID" value="SEH10377.1"/>
    <property type="molecule type" value="Genomic_DNA"/>
</dbReference>
<dbReference type="Gene3D" id="3.40.50.300">
    <property type="entry name" value="P-loop containing nucleotide triphosphate hydrolases"/>
    <property type="match status" value="1"/>
</dbReference>
<evidence type="ECO:0000256" key="1">
    <source>
        <dbReference type="ARBA" id="ARBA00011040"/>
    </source>
</evidence>
<dbReference type="Proteomes" id="UP000222056">
    <property type="component" value="Unassembled WGS sequence"/>
</dbReference>
<gene>
    <name evidence="3" type="ORF">SAMN02745716_0226</name>
</gene>
<dbReference type="RefSeq" id="WP_177169221.1">
    <property type="nucleotide sequence ID" value="NZ_FNWJ01000001.1"/>
</dbReference>
<dbReference type="GO" id="GO:0005524">
    <property type="term" value="F:ATP binding"/>
    <property type="evidence" value="ECO:0007669"/>
    <property type="project" value="InterPro"/>
</dbReference>
<dbReference type="InterPro" id="IPR025723">
    <property type="entry name" value="ArsA/GET3_ATPase-like"/>
</dbReference>
<dbReference type="AlphaFoldDB" id="A0A1H6FHR5"/>
<protein>
    <submittedName>
        <fullName evidence="3">Anion-transporting ATPase, ArsA/GET3 family</fullName>
    </submittedName>
</protein>